<dbReference type="InterPro" id="IPR036179">
    <property type="entry name" value="Ig-like_dom_sf"/>
</dbReference>
<feature type="region of interest" description="Disordered" evidence="11">
    <location>
        <begin position="382"/>
        <end position="415"/>
    </location>
</feature>
<keyword evidence="4" id="KW-0732">Signal</keyword>
<proteinExistence type="inferred from homology"/>
<evidence type="ECO:0000256" key="11">
    <source>
        <dbReference type="SAM" id="MobiDB-lite"/>
    </source>
</evidence>
<protein>
    <submittedName>
        <fullName evidence="14">Nectin cell adhesion molecule 4b</fullName>
    </submittedName>
</protein>
<keyword evidence="8 12" id="KW-0472">Membrane</keyword>
<dbReference type="InterPro" id="IPR007110">
    <property type="entry name" value="Ig-like_dom"/>
</dbReference>
<keyword evidence="9" id="KW-1015">Disulfide bond</keyword>
<evidence type="ECO:0000256" key="12">
    <source>
        <dbReference type="SAM" id="Phobius"/>
    </source>
</evidence>
<evidence type="ECO:0000256" key="6">
    <source>
        <dbReference type="ARBA" id="ARBA00022889"/>
    </source>
</evidence>
<evidence type="ECO:0000256" key="5">
    <source>
        <dbReference type="ARBA" id="ARBA00022737"/>
    </source>
</evidence>
<dbReference type="Ensembl" id="ENSTNIT00000004116.1">
    <property type="protein sequence ID" value="ENSTNIP00000003653.1"/>
    <property type="gene ID" value="ENSTNIG00000000631.1"/>
</dbReference>
<organism evidence="14 15">
    <name type="scientific">Tetraodon nigroviridis</name>
    <name type="common">Spotted green pufferfish</name>
    <name type="synonym">Chelonodon nigroviridis</name>
    <dbReference type="NCBI Taxonomy" id="99883"/>
    <lineage>
        <taxon>Eukaryota</taxon>
        <taxon>Metazoa</taxon>
        <taxon>Chordata</taxon>
        <taxon>Craniata</taxon>
        <taxon>Vertebrata</taxon>
        <taxon>Euteleostomi</taxon>
        <taxon>Actinopterygii</taxon>
        <taxon>Neopterygii</taxon>
        <taxon>Teleostei</taxon>
        <taxon>Neoteleostei</taxon>
        <taxon>Acanthomorphata</taxon>
        <taxon>Eupercaria</taxon>
        <taxon>Tetraodontiformes</taxon>
        <taxon>Tetradontoidea</taxon>
        <taxon>Tetraodontidae</taxon>
        <taxon>Tetraodon</taxon>
    </lineage>
</organism>
<dbReference type="GeneTree" id="ENSGT00940000157535"/>
<dbReference type="InterPro" id="IPR013783">
    <property type="entry name" value="Ig-like_fold"/>
</dbReference>
<evidence type="ECO:0000313" key="15">
    <source>
        <dbReference type="Proteomes" id="UP000007303"/>
    </source>
</evidence>
<comment type="subcellular location">
    <subcellularLocation>
        <location evidence="1">Membrane</location>
        <topology evidence="1">Single-pass membrane protein</topology>
    </subcellularLocation>
</comment>
<dbReference type="SMART" id="SM00409">
    <property type="entry name" value="IG"/>
    <property type="match status" value="2"/>
</dbReference>
<dbReference type="InParanoid" id="H3C5Y3"/>
<evidence type="ECO:0000256" key="1">
    <source>
        <dbReference type="ARBA" id="ARBA00004167"/>
    </source>
</evidence>
<feature type="compositionally biased region" description="Basic and acidic residues" evidence="11">
    <location>
        <begin position="384"/>
        <end position="404"/>
    </location>
</feature>
<evidence type="ECO:0000256" key="8">
    <source>
        <dbReference type="ARBA" id="ARBA00023136"/>
    </source>
</evidence>
<evidence type="ECO:0000256" key="10">
    <source>
        <dbReference type="ARBA" id="ARBA00023180"/>
    </source>
</evidence>
<comment type="similarity">
    <text evidence="2">Belongs to the nectin family.</text>
</comment>
<feature type="transmembrane region" description="Helical" evidence="12">
    <location>
        <begin position="296"/>
        <end position="318"/>
    </location>
</feature>
<dbReference type="AlphaFoldDB" id="H3C5Y3"/>
<keyword evidence="3 12" id="KW-0812">Transmembrane</keyword>
<dbReference type="GO" id="GO:0007157">
    <property type="term" value="P:heterophilic cell-cell adhesion via plasma membrane cell adhesion molecules"/>
    <property type="evidence" value="ECO:0007669"/>
    <property type="project" value="TreeGrafter"/>
</dbReference>
<keyword evidence="5" id="KW-0677">Repeat</keyword>
<evidence type="ECO:0000256" key="4">
    <source>
        <dbReference type="ARBA" id="ARBA00022729"/>
    </source>
</evidence>
<dbReference type="InterPro" id="IPR003599">
    <property type="entry name" value="Ig_sub"/>
</dbReference>
<dbReference type="PROSITE" id="PS50835">
    <property type="entry name" value="IG_LIKE"/>
    <property type="match status" value="3"/>
</dbReference>
<evidence type="ECO:0000256" key="9">
    <source>
        <dbReference type="ARBA" id="ARBA00023157"/>
    </source>
</evidence>
<evidence type="ECO:0000259" key="13">
    <source>
        <dbReference type="PROSITE" id="PS50835"/>
    </source>
</evidence>
<dbReference type="InterPro" id="IPR013162">
    <property type="entry name" value="CD80_C2-set"/>
</dbReference>
<dbReference type="PANTHER" id="PTHR23277">
    <property type="entry name" value="NECTIN-RELATED"/>
    <property type="match status" value="1"/>
</dbReference>
<evidence type="ECO:0000256" key="2">
    <source>
        <dbReference type="ARBA" id="ARBA00007810"/>
    </source>
</evidence>
<dbReference type="InterPro" id="IPR051427">
    <property type="entry name" value="Nectin/Nectin-like"/>
</dbReference>
<feature type="domain" description="Ig-like" evidence="13">
    <location>
        <begin position="1"/>
        <end position="96"/>
    </location>
</feature>
<dbReference type="PANTHER" id="PTHR23277:SF11">
    <property type="entry name" value="NECTIN-4"/>
    <property type="match status" value="1"/>
</dbReference>
<dbReference type="OMA" id="MFYESNG"/>
<dbReference type="InterPro" id="IPR013106">
    <property type="entry name" value="Ig_V-set"/>
</dbReference>
<dbReference type="Pfam" id="PF08205">
    <property type="entry name" value="C2-set_2"/>
    <property type="match status" value="1"/>
</dbReference>
<reference evidence="14" key="2">
    <citation type="submission" date="2025-08" db="UniProtKB">
        <authorList>
            <consortium name="Ensembl"/>
        </authorList>
    </citation>
    <scope>IDENTIFICATION</scope>
</reference>
<feature type="domain" description="Ig-like" evidence="13">
    <location>
        <begin position="181"/>
        <end position="279"/>
    </location>
</feature>
<dbReference type="STRING" id="99883.ENSTNIP00000003653"/>
<accession>H3C5Y3</accession>
<keyword evidence="7 12" id="KW-1133">Transmembrane helix</keyword>
<evidence type="ECO:0000256" key="3">
    <source>
        <dbReference type="ARBA" id="ARBA00022692"/>
    </source>
</evidence>
<name>H3C5Y3_TETNG</name>
<dbReference type="Pfam" id="PF07686">
    <property type="entry name" value="V-set"/>
    <property type="match status" value="1"/>
</dbReference>
<keyword evidence="10" id="KW-0325">Glycoprotein</keyword>
<dbReference type="GO" id="GO:0016020">
    <property type="term" value="C:membrane"/>
    <property type="evidence" value="ECO:0007669"/>
    <property type="project" value="UniProtKB-SubCell"/>
</dbReference>
<evidence type="ECO:0000256" key="7">
    <source>
        <dbReference type="ARBA" id="ARBA00022989"/>
    </source>
</evidence>
<reference evidence="14" key="3">
    <citation type="submission" date="2025-09" db="UniProtKB">
        <authorList>
            <consortium name="Ensembl"/>
        </authorList>
    </citation>
    <scope>IDENTIFICATION</scope>
</reference>
<evidence type="ECO:0000313" key="14">
    <source>
        <dbReference type="Ensembl" id="ENSTNIP00000003653.1"/>
    </source>
</evidence>
<reference evidence="15" key="1">
    <citation type="journal article" date="2004" name="Nature">
        <title>Genome duplication in the teleost fish Tetraodon nigroviridis reveals the early vertebrate proto-karyotype.</title>
        <authorList>
            <person name="Jaillon O."/>
            <person name="Aury J.-M."/>
            <person name="Brunet F."/>
            <person name="Petit J.-L."/>
            <person name="Stange-Thomann N."/>
            <person name="Mauceli E."/>
            <person name="Bouneau L."/>
            <person name="Fischer C."/>
            <person name="Ozouf-Costaz C."/>
            <person name="Bernot A."/>
            <person name="Nicaud S."/>
            <person name="Jaffe D."/>
            <person name="Fisher S."/>
            <person name="Lutfalla G."/>
            <person name="Dossat C."/>
            <person name="Segurens B."/>
            <person name="Dasilva C."/>
            <person name="Salanoubat M."/>
            <person name="Levy M."/>
            <person name="Boudet N."/>
            <person name="Castellano S."/>
            <person name="Anthouard V."/>
            <person name="Jubin C."/>
            <person name="Castelli V."/>
            <person name="Katinka M."/>
            <person name="Vacherie B."/>
            <person name="Biemont C."/>
            <person name="Skalli Z."/>
            <person name="Cattolico L."/>
            <person name="Poulain J."/>
            <person name="De Berardinis V."/>
            <person name="Cruaud C."/>
            <person name="Duprat S."/>
            <person name="Brottier P."/>
            <person name="Coutanceau J.-P."/>
            <person name="Gouzy J."/>
            <person name="Parra G."/>
            <person name="Lardier G."/>
            <person name="Chapple C."/>
            <person name="McKernan K.J."/>
            <person name="McEwan P."/>
            <person name="Bosak S."/>
            <person name="Kellis M."/>
            <person name="Volff J.-N."/>
            <person name="Guigo R."/>
            <person name="Zody M.C."/>
            <person name="Mesirov J."/>
            <person name="Lindblad-Toh K."/>
            <person name="Birren B."/>
            <person name="Nusbaum C."/>
            <person name="Kahn D."/>
            <person name="Robinson-Rechavi M."/>
            <person name="Laudet V."/>
            <person name="Schachter V."/>
            <person name="Quetier F."/>
            <person name="Saurin W."/>
            <person name="Scarpelli C."/>
            <person name="Wincker P."/>
            <person name="Lander E.S."/>
            <person name="Weissenbach J."/>
            <person name="Roest Crollius H."/>
        </authorList>
    </citation>
    <scope>NUCLEOTIDE SEQUENCE [LARGE SCALE GENOMIC DNA]</scope>
</reference>
<keyword evidence="6" id="KW-0130">Cell adhesion</keyword>
<feature type="domain" description="Ig-like" evidence="13">
    <location>
        <begin position="101"/>
        <end position="175"/>
    </location>
</feature>
<dbReference type="HOGENOM" id="CLU_029618_1_1_1"/>
<dbReference type="CDD" id="cd00096">
    <property type="entry name" value="Ig"/>
    <property type="match status" value="1"/>
</dbReference>
<dbReference type="Gene3D" id="2.60.40.10">
    <property type="entry name" value="Immunoglobulins"/>
    <property type="match status" value="3"/>
</dbReference>
<dbReference type="SUPFAM" id="SSF48726">
    <property type="entry name" value="Immunoglobulin"/>
    <property type="match status" value="3"/>
</dbReference>
<dbReference type="Pfam" id="PF13927">
    <property type="entry name" value="Ig_3"/>
    <property type="match status" value="1"/>
</dbReference>
<dbReference type="GO" id="GO:0005912">
    <property type="term" value="C:adherens junction"/>
    <property type="evidence" value="ECO:0007669"/>
    <property type="project" value="TreeGrafter"/>
</dbReference>
<dbReference type="Proteomes" id="UP000007303">
    <property type="component" value="Unassembled WGS sequence"/>
</dbReference>
<dbReference type="GO" id="GO:0007156">
    <property type="term" value="P:homophilic cell adhesion via plasma membrane adhesion molecules"/>
    <property type="evidence" value="ECO:0007669"/>
    <property type="project" value="TreeGrafter"/>
</dbReference>
<keyword evidence="15" id="KW-1185">Reference proteome</keyword>
<sequence>ETRLPCHYQADEEKVVQVTWLKEHADGTKEQIITAHFTDGHTEFGSYAGRVRFESGSPTENSALLIPSTEVSDEGQYICHISTFPNGNFERRVTLTVWILPIASLEPEILVEGQSFRVAASCRAVGRPPPRLTWITDLPGQSQDRIKDDGAVSSLYSLHPLRGMNGKKLDCMVRHPGLAKPRIITNYLTVHYPPDAAISASQAKWFVGLKKAELMCSSGGYPKPDNFTWKWNGGALPDGTSVVGEKLIFGRPLRLNDSGLYECVVKNNLGVGEAEYMLNMSEKSKRLDDLPIDTQLLILIGASAGVLVVILVIVVLLVNRYHRHKNKRLVRQLSEKMEVINNLSRQTSLRRLNSVSTDPRVQPDDYALPRVDSRMKNSQLSLVHQDDCLEPRDSEQSSPEEKDSPQSILEGHEDDEDSSFYQLSEALTNHFYYSNGVLRPKLHSNAILLHPRSQII</sequence>